<accession>A0A226EQX0</accession>
<comment type="caution">
    <text evidence="2">The sequence shown here is derived from an EMBL/GenBank/DDBJ whole genome shotgun (WGS) entry which is preliminary data.</text>
</comment>
<organism evidence="2 3">
    <name type="scientific">Folsomia candida</name>
    <name type="common">Springtail</name>
    <dbReference type="NCBI Taxonomy" id="158441"/>
    <lineage>
        <taxon>Eukaryota</taxon>
        <taxon>Metazoa</taxon>
        <taxon>Ecdysozoa</taxon>
        <taxon>Arthropoda</taxon>
        <taxon>Hexapoda</taxon>
        <taxon>Collembola</taxon>
        <taxon>Entomobryomorpha</taxon>
        <taxon>Isotomoidea</taxon>
        <taxon>Isotomidae</taxon>
        <taxon>Proisotominae</taxon>
        <taxon>Folsomia</taxon>
    </lineage>
</organism>
<proteinExistence type="predicted"/>
<dbReference type="EMBL" id="LNIX01000002">
    <property type="protein sequence ID" value="OXA60022.1"/>
    <property type="molecule type" value="Genomic_DNA"/>
</dbReference>
<feature type="signal peptide" evidence="1">
    <location>
        <begin position="1"/>
        <end position="21"/>
    </location>
</feature>
<dbReference type="AlphaFoldDB" id="A0A226EQX0"/>
<gene>
    <name evidence="2" type="ORF">Fcan01_04871</name>
</gene>
<evidence type="ECO:0000256" key="1">
    <source>
        <dbReference type="SAM" id="SignalP"/>
    </source>
</evidence>
<evidence type="ECO:0000313" key="2">
    <source>
        <dbReference type="EMBL" id="OXA60022.1"/>
    </source>
</evidence>
<evidence type="ECO:0000313" key="3">
    <source>
        <dbReference type="Proteomes" id="UP000198287"/>
    </source>
</evidence>
<feature type="chain" id="PRO_5013302437" evidence="1">
    <location>
        <begin position="22"/>
        <end position="369"/>
    </location>
</feature>
<sequence length="369" mass="40763">MLHKKVMVLLGVLCAISCGRGQGQVAEEGPPGNIFDLSPKQIEVLSEVATQGIVSAFVTRLAARYGSVESNPIGTKGASLFPEYKEWMCMNVTTFDLIIDLIGLTYKHEMLTDYEIRGMDKLVDNLDLYVNFSDPDQPGSISWRVDNPLLDVLGDYRMELGLGDAFNTSHEAHNASFKMEDGFFFFLASAKLLPLNESLRFDNVTISFGTKNMSWFAHWIIKTNGLDTYDGELDLAPAIQNFMQTVVLPIIKTVTGILPSILNLIFGRCSILELLQPPAACLNTNLDEILGSFSKSNLIHADFKNNFVSNWNTFGVNECPEPVEITTLDDVTTEQTTITTAAVGVLGPETGFLFITTSLMYLVTRFVVV</sequence>
<keyword evidence="3" id="KW-1185">Reference proteome</keyword>
<protein>
    <submittedName>
        <fullName evidence="2">Uncharacterized protein</fullName>
    </submittedName>
</protein>
<name>A0A226EQX0_FOLCA</name>
<reference evidence="2 3" key="1">
    <citation type="submission" date="2015-12" db="EMBL/GenBank/DDBJ databases">
        <title>The genome of Folsomia candida.</title>
        <authorList>
            <person name="Faddeeva A."/>
            <person name="Derks M.F."/>
            <person name="Anvar Y."/>
            <person name="Smit S."/>
            <person name="Van Straalen N."/>
            <person name="Roelofs D."/>
        </authorList>
    </citation>
    <scope>NUCLEOTIDE SEQUENCE [LARGE SCALE GENOMIC DNA]</scope>
    <source>
        <strain evidence="2 3">VU population</strain>
        <tissue evidence="2">Whole body</tissue>
    </source>
</reference>
<keyword evidence="1" id="KW-0732">Signal</keyword>
<dbReference type="Proteomes" id="UP000198287">
    <property type="component" value="Unassembled WGS sequence"/>
</dbReference>